<dbReference type="AlphaFoldDB" id="A0A381Y2T0"/>
<dbReference type="PANTHER" id="PTHR32308">
    <property type="entry name" value="LYASE BETA SUBUNIT, PUTATIVE (AFU_ORTHOLOGUE AFUA_4G13030)-RELATED"/>
    <property type="match status" value="1"/>
</dbReference>
<accession>A0A381Y2T0</accession>
<proteinExistence type="predicted"/>
<evidence type="ECO:0000256" key="3">
    <source>
        <dbReference type="ARBA" id="ARBA00022842"/>
    </source>
</evidence>
<dbReference type="GO" id="GO:0006107">
    <property type="term" value="P:oxaloacetate metabolic process"/>
    <property type="evidence" value="ECO:0007669"/>
    <property type="project" value="TreeGrafter"/>
</dbReference>
<dbReference type="SUPFAM" id="SSF51621">
    <property type="entry name" value="Phosphoenolpyruvate/pyruvate domain"/>
    <property type="match status" value="1"/>
</dbReference>
<evidence type="ECO:0000259" key="4">
    <source>
        <dbReference type="Pfam" id="PF03328"/>
    </source>
</evidence>
<dbReference type="InterPro" id="IPR011206">
    <property type="entry name" value="Citrate_lyase_beta/mcl1/mcl2"/>
</dbReference>
<keyword evidence="3" id="KW-0460">Magnesium</keyword>
<dbReference type="EMBL" id="UINC01017248">
    <property type="protein sequence ID" value="SVA71245.1"/>
    <property type="molecule type" value="Genomic_DNA"/>
</dbReference>
<reference evidence="5" key="1">
    <citation type="submission" date="2018-05" db="EMBL/GenBank/DDBJ databases">
        <authorList>
            <person name="Lanie J.A."/>
            <person name="Ng W.-L."/>
            <person name="Kazmierczak K.M."/>
            <person name="Andrzejewski T.M."/>
            <person name="Davidsen T.M."/>
            <person name="Wayne K.J."/>
            <person name="Tettelin H."/>
            <person name="Glass J.I."/>
            <person name="Rusch D."/>
            <person name="Podicherti R."/>
            <person name="Tsui H.-C.T."/>
            <person name="Winkler M.E."/>
        </authorList>
    </citation>
    <scope>NUCLEOTIDE SEQUENCE</scope>
</reference>
<dbReference type="GO" id="GO:0000287">
    <property type="term" value="F:magnesium ion binding"/>
    <property type="evidence" value="ECO:0007669"/>
    <property type="project" value="TreeGrafter"/>
</dbReference>
<keyword evidence="2" id="KW-0479">Metal-binding</keyword>
<dbReference type="GO" id="GO:0003824">
    <property type="term" value="F:catalytic activity"/>
    <property type="evidence" value="ECO:0007669"/>
    <property type="project" value="InterPro"/>
</dbReference>
<dbReference type="InterPro" id="IPR005000">
    <property type="entry name" value="Aldolase/citrate-lyase_domain"/>
</dbReference>
<sequence length="304" mass="32835">MKQPTQGAKGLRRSLHFVPGGNDRMFEKALALPADSLILDLEDSVTPENKEAARDHVCNWVANADFGKKECLVRINPKDTPWGEDDLVAIMGVLPDGLVLPKVATREDVDAIDETMTRMERGKIESGAVSLVLIGAEVPEAIFNLPTMAKNSRVDGITWGAEDLSGALGAKANRDEQGNYLEVFSYVRSTCLLAAVAANVQPIDAVYVDIKNSDGLKLESKTAADMGYTGKVTIHPGQIEIVNNAFTPSEKEIAEAAELMAAFEEQQATGKMAFSFKGQMVDVAHLRQAQKILDMAAFISEQAG</sequence>
<dbReference type="Gene3D" id="3.20.20.60">
    <property type="entry name" value="Phosphoenolpyruvate-binding domains"/>
    <property type="match status" value="1"/>
</dbReference>
<gene>
    <name evidence="5" type="ORF">METZ01_LOCUS124099</name>
</gene>
<dbReference type="Pfam" id="PF03328">
    <property type="entry name" value="HpcH_HpaI"/>
    <property type="match status" value="1"/>
</dbReference>
<evidence type="ECO:0000256" key="1">
    <source>
        <dbReference type="ARBA" id="ARBA00001946"/>
    </source>
</evidence>
<name>A0A381Y2T0_9ZZZZ</name>
<evidence type="ECO:0000256" key="2">
    <source>
        <dbReference type="ARBA" id="ARBA00022723"/>
    </source>
</evidence>
<dbReference type="InterPro" id="IPR040442">
    <property type="entry name" value="Pyrv_kinase-like_dom_sf"/>
</dbReference>
<feature type="domain" description="HpcH/HpaI aldolase/citrate lyase" evidence="4">
    <location>
        <begin position="13"/>
        <end position="236"/>
    </location>
</feature>
<dbReference type="InterPro" id="IPR015813">
    <property type="entry name" value="Pyrv/PenolPyrv_kinase-like_dom"/>
</dbReference>
<comment type="cofactor">
    <cofactor evidence="1">
        <name>Mg(2+)</name>
        <dbReference type="ChEBI" id="CHEBI:18420"/>
    </cofactor>
</comment>
<organism evidence="5">
    <name type="scientific">marine metagenome</name>
    <dbReference type="NCBI Taxonomy" id="408172"/>
    <lineage>
        <taxon>unclassified sequences</taxon>
        <taxon>metagenomes</taxon>
        <taxon>ecological metagenomes</taxon>
    </lineage>
</organism>
<dbReference type="PANTHER" id="PTHR32308:SF0">
    <property type="entry name" value="HPCH_HPAI ALDOLASE_CITRATE LYASE DOMAIN-CONTAINING PROTEIN"/>
    <property type="match status" value="1"/>
</dbReference>
<protein>
    <recommendedName>
        <fullName evidence="4">HpcH/HpaI aldolase/citrate lyase domain-containing protein</fullName>
    </recommendedName>
</protein>
<evidence type="ECO:0000313" key="5">
    <source>
        <dbReference type="EMBL" id="SVA71245.1"/>
    </source>
</evidence>
<dbReference type="PIRSF" id="PIRSF015582">
    <property type="entry name" value="Cit_lyase_B"/>
    <property type="match status" value="1"/>
</dbReference>